<dbReference type="Proteomes" id="UP000184418">
    <property type="component" value="Unassembled WGS sequence"/>
</dbReference>
<keyword evidence="2" id="KW-0121">Carboxypeptidase</keyword>
<keyword evidence="2" id="KW-0378">Hydrolase</keyword>
<dbReference type="SUPFAM" id="SSF117074">
    <property type="entry name" value="Hypothetical protein PA1324"/>
    <property type="match status" value="1"/>
</dbReference>
<feature type="chain" id="PRO_5012251844" evidence="1">
    <location>
        <begin position="20"/>
        <end position="261"/>
    </location>
</feature>
<dbReference type="RefSeq" id="WP_084538711.1">
    <property type="nucleotide sequence ID" value="NZ_FQYN01000001.1"/>
</dbReference>
<keyword evidence="3" id="KW-1185">Reference proteome</keyword>
<organism evidence="2 3">
    <name type="scientific">Hymenobacter daecheongensis DSM 21074</name>
    <dbReference type="NCBI Taxonomy" id="1121955"/>
    <lineage>
        <taxon>Bacteria</taxon>
        <taxon>Pseudomonadati</taxon>
        <taxon>Bacteroidota</taxon>
        <taxon>Cytophagia</taxon>
        <taxon>Cytophagales</taxon>
        <taxon>Hymenobacteraceae</taxon>
        <taxon>Hymenobacter</taxon>
    </lineage>
</organism>
<dbReference type="Pfam" id="PF13620">
    <property type="entry name" value="CarboxypepD_reg"/>
    <property type="match status" value="1"/>
</dbReference>
<keyword evidence="2" id="KW-0645">Protease</keyword>
<evidence type="ECO:0000256" key="1">
    <source>
        <dbReference type="SAM" id="SignalP"/>
    </source>
</evidence>
<accession>A0A1M6A216</accession>
<protein>
    <submittedName>
        <fullName evidence="2">Carboxypeptidase regulatory-like domain-containing protein</fullName>
    </submittedName>
</protein>
<proteinExistence type="predicted"/>
<dbReference type="AlphaFoldDB" id="A0A1M6A216"/>
<feature type="signal peptide" evidence="1">
    <location>
        <begin position="1"/>
        <end position="19"/>
    </location>
</feature>
<evidence type="ECO:0000313" key="2">
    <source>
        <dbReference type="EMBL" id="SHI30544.1"/>
    </source>
</evidence>
<dbReference type="Gene3D" id="2.60.40.1120">
    <property type="entry name" value="Carboxypeptidase-like, regulatory domain"/>
    <property type="match status" value="1"/>
</dbReference>
<name>A0A1M6A216_9BACT</name>
<dbReference type="PROSITE" id="PS51257">
    <property type="entry name" value="PROKAR_LIPOPROTEIN"/>
    <property type="match status" value="1"/>
</dbReference>
<sequence>MRKFSNLLFSSICALSLLASCAGKDGDPGPAGAAGATGPTGPSGQNLTGNLFGFVNPLDENGQSLAKNGVVVTLEGVTPAATATTDANGRYEFANLRNGTYNLTYTRGGLGTLRRLGVGHIGGDQATFLGTNTLVQPSTNAVSNFSFGPPSGTSVPFVMTITNINPSVSLRATIFVGTSSSVNSNTGTALGTYIASANGTVNTSFSKATLNSAGLVSGTTGYAIAYGSPTTTTIYTDPTTGRSVYTSLSTTPSSVVSFIVP</sequence>
<dbReference type="GO" id="GO:0004180">
    <property type="term" value="F:carboxypeptidase activity"/>
    <property type="evidence" value="ECO:0007669"/>
    <property type="project" value="UniProtKB-KW"/>
</dbReference>
<keyword evidence="1" id="KW-0732">Signal</keyword>
<reference evidence="2 3" key="1">
    <citation type="submission" date="2016-11" db="EMBL/GenBank/DDBJ databases">
        <authorList>
            <person name="Jaros S."/>
            <person name="Januszkiewicz K."/>
            <person name="Wedrychowicz H."/>
        </authorList>
    </citation>
    <scope>NUCLEOTIDE SEQUENCE [LARGE SCALE GENOMIC DNA]</scope>
    <source>
        <strain evidence="2 3">DSM 21074</strain>
    </source>
</reference>
<dbReference type="OrthoDB" id="644679at2"/>
<dbReference type="STRING" id="1121955.SAMN02745146_0459"/>
<evidence type="ECO:0000313" key="3">
    <source>
        <dbReference type="Proteomes" id="UP000184418"/>
    </source>
</evidence>
<gene>
    <name evidence="2" type="ORF">SAMN02745146_0459</name>
</gene>
<dbReference type="EMBL" id="FQYN01000001">
    <property type="protein sequence ID" value="SHI30544.1"/>
    <property type="molecule type" value="Genomic_DNA"/>
</dbReference>